<dbReference type="GO" id="GO:0000795">
    <property type="term" value="C:synaptonemal complex"/>
    <property type="evidence" value="ECO:0007669"/>
    <property type="project" value="InterPro"/>
</dbReference>
<dbReference type="GO" id="GO:0019789">
    <property type="term" value="F:SUMO transferase activity"/>
    <property type="evidence" value="ECO:0007669"/>
    <property type="project" value="InterPro"/>
</dbReference>
<evidence type="ECO:0000256" key="4">
    <source>
        <dbReference type="ARBA" id="ARBA00023254"/>
    </source>
</evidence>
<evidence type="ECO:0000256" key="1">
    <source>
        <dbReference type="ARBA" id="ARBA00022723"/>
    </source>
</evidence>
<dbReference type="PROSITE" id="PS50089">
    <property type="entry name" value="ZF_RING_2"/>
    <property type="match status" value="1"/>
</dbReference>
<feature type="compositionally biased region" description="Basic and acidic residues" evidence="6">
    <location>
        <begin position="188"/>
        <end position="205"/>
    </location>
</feature>
<dbReference type="InterPro" id="IPR017907">
    <property type="entry name" value="Znf_RING_CS"/>
</dbReference>
<gene>
    <name evidence="8" type="ORF">HCN44_007962</name>
</gene>
<keyword evidence="9" id="KW-1185">Reference proteome</keyword>
<feature type="region of interest" description="Disordered" evidence="6">
    <location>
        <begin position="179"/>
        <end position="210"/>
    </location>
</feature>
<dbReference type="InterPro" id="IPR042123">
    <property type="entry name" value="Zip3/RNF212-like"/>
</dbReference>
<dbReference type="InterPro" id="IPR001841">
    <property type="entry name" value="Znf_RING"/>
</dbReference>
<dbReference type="GO" id="GO:0007129">
    <property type="term" value="P:homologous chromosome pairing at meiosis"/>
    <property type="evidence" value="ECO:0007669"/>
    <property type="project" value="TreeGrafter"/>
</dbReference>
<keyword evidence="3" id="KW-0862">Zinc</keyword>
<keyword evidence="4" id="KW-0469">Meiosis</keyword>
<feature type="domain" description="RING-type" evidence="7">
    <location>
        <begin position="8"/>
        <end position="47"/>
    </location>
</feature>
<proteinExistence type="predicted"/>
<dbReference type="AlphaFoldDB" id="A0A834XMV9"/>
<dbReference type="EMBL" id="JACMRX010000005">
    <property type="protein sequence ID" value="KAF7989288.1"/>
    <property type="molecule type" value="Genomic_DNA"/>
</dbReference>
<dbReference type="PANTHER" id="PTHR22663:SF17">
    <property type="entry name" value="RING FINGER PROTEIN NARYA-RELATED"/>
    <property type="match status" value="1"/>
</dbReference>
<organism evidence="8 9">
    <name type="scientific">Aphidius gifuensis</name>
    <name type="common">Parasitoid wasp</name>
    <dbReference type="NCBI Taxonomy" id="684658"/>
    <lineage>
        <taxon>Eukaryota</taxon>
        <taxon>Metazoa</taxon>
        <taxon>Ecdysozoa</taxon>
        <taxon>Arthropoda</taxon>
        <taxon>Hexapoda</taxon>
        <taxon>Insecta</taxon>
        <taxon>Pterygota</taxon>
        <taxon>Neoptera</taxon>
        <taxon>Endopterygota</taxon>
        <taxon>Hymenoptera</taxon>
        <taxon>Apocrita</taxon>
        <taxon>Ichneumonoidea</taxon>
        <taxon>Braconidae</taxon>
        <taxon>Aphidiinae</taxon>
        <taxon>Aphidius</taxon>
    </lineage>
</organism>
<keyword evidence="2 5" id="KW-0863">Zinc-finger</keyword>
<evidence type="ECO:0000256" key="5">
    <source>
        <dbReference type="PROSITE-ProRule" id="PRU00175"/>
    </source>
</evidence>
<name>A0A834XMV9_APHGI</name>
<dbReference type="SUPFAM" id="SSF57850">
    <property type="entry name" value="RING/U-box"/>
    <property type="match status" value="1"/>
</dbReference>
<dbReference type="Pfam" id="PF14634">
    <property type="entry name" value="zf-RING_5"/>
    <property type="match status" value="1"/>
</dbReference>
<dbReference type="GO" id="GO:0008270">
    <property type="term" value="F:zinc ion binding"/>
    <property type="evidence" value="ECO:0007669"/>
    <property type="project" value="UniProtKB-KW"/>
</dbReference>
<evidence type="ECO:0000313" key="8">
    <source>
        <dbReference type="EMBL" id="KAF7989288.1"/>
    </source>
</evidence>
<reference evidence="8 9" key="1">
    <citation type="submission" date="2020-08" db="EMBL/GenBank/DDBJ databases">
        <title>Aphidius gifuensis genome sequencing and assembly.</title>
        <authorList>
            <person name="Du Z."/>
        </authorList>
    </citation>
    <scope>NUCLEOTIDE SEQUENCE [LARGE SCALE GENOMIC DNA]</scope>
    <source>
        <strain evidence="8">YNYX2018</strain>
        <tissue evidence="8">Adults</tissue>
    </source>
</reference>
<dbReference type="PANTHER" id="PTHR22663">
    <property type="entry name" value="RING FINGER PROTEIN NARYA-RELATED"/>
    <property type="match status" value="1"/>
</dbReference>
<evidence type="ECO:0000313" key="9">
    <source>
        <dbReference type="Proteomes" id="UP000639338"/>
    </source>
</evidence>
<keyword evidence="1" id="KW-0479">Metal-binding</keyword>
<comment type="caution">
    <text evidence="8">The sequence shown here is derived from an EMBL/GenBank/DDBJ whole genome shotgun (WGS) entry which is preliminary data.</text>
</comment>
<evidence type="ECO:0000259" key="7">
    <source>
        <dbReference type="PROSITE" id="PS50089"/>
    </source>
</evidence>
<evidence type="ECO:0000256" key="6">
    <source>
        <dbReference type="SAM" id="MobiDB-lite"/>
    </source>
</evidence>
<evidence type="ECO:0000256" key="2">
    <source>
        <dbReference type="ARBA" id="ARBA00022771"/>
    </source>
</evidence>
<dbReference type="GO" id="GO:0016925">
    <property type="term" value="P:protein sumoylation"/>
    <property type="evidence" value="ECO:0007669"/>
    <property type="project" value="TreeGrafter"/>
</dbReference>
<dbReference type="PROSITE" id="PS00518">
    <property type="entry name" value="ZF_RING_1"/>
    <property type="match status" value="1"/>
</dbReference>
<dbReference type="InterPro" id="IPR013083">
    <property type="entry name" value="Znf_RING/FYVE/PHD"/>
</dbReference>
<dbReference type="Proteomes" id="UP000639338">
    <property type="component" value="Unassembled WGS sequence"/>
</dbReference>
<dbReference type="OrthoDB" id="2535391at2759"/>
<accession>A0A834XMV9</accession>
<protein>
    <recommendedName>
        <fullName evidence="7">RING-type domain-containing protein</fullName>
    </recommendedName>
</protein>
<dbReference type="Gene3D" id="3.30.40.10">
    <property type="entry name" value="Zinc/RING finger domain, C3HC4 (zinc finger)"/>
    <property type="match status" value="1"/>
</dbReference>
<sequence length="290" mass="33033">MEHNWFRCNECICAMKNNKHPFSLTQCGHLFCVNCIKRVAKSCPICRTDNVQAVVLDQRFPPNLSSLFVPTLDVFHQLESNAKFHTMQHLLLDGAFKKREEKYNRVKKLTISLSQQLPKIHDENIEMEKFIDQHSKNYYQQIPVNSEGAVGSHDFLPMPMDISFTQTVRSSPSRISLQTNDLYFSKQSSDESSRPSRDRGYHTDSEFTSGSLSHQELLTTPYNSGEFRVPTSTKVLKSAAQSIGYSTNSISGKRNSLLTPSSNSGNIYKFSNDRSYAGGRKFFRLNNSYS</sequence>
<dbReference type="GO" id="GO:0007131">
    <property type="term" value="P:reciprocal meiotic recombination"/>
    <property type="evidence" value="ECO:0007669"/>
    <property type="project" value="InterPro"/>
</dbReference>
<evidence type="ECO:0000256" key="3">
    <source>
        <dbReference type="ARBA" id="ARBA00022833"/>
    </source>
</evidence>